<feature type="compositionally biased region" description="Acidic residues" evidence="4">
    <location>
        <begin position="1082"/>
        <end position="1097"/>
    </location>
</feature>
<evidence type="ECO:0000256" key="3">
    <source>
        <dbReference type="ARBA" id="ARBA00022840"/>
    </source>
</evidence>
<dbReference type="EMBL" id="LIAE01010325">
    <property type="protein sequence ID" value="PAV63207.1"/>
    <property type="molecule type" value="Genomic_DNA"/>
</dbReference>
<feature type="region of interest" description="Disordered" evidence="4">
    <location>
        <begin position="1063"/>
        <end position="1098"/>
    </location>
</feature>
<dbReference type="OrthoDB" id="951172at2759"/>
<keyword evidence="3" id="KW-0067">ATP-binding</keyword>
<dbReference type="PROSITE" id="PS50166">
    <property type="entry name" value="IMPORTIN_B_NT"/>
    <property type="match status" value="1"/>
</dbReference>
<dbReference type="GO" id="GO:0003723">
    <property type="term" value="F:RNA binding"/>
    <property type="evidence" value="ECO:0007669"/>
    <property type="project" value="TreeGrafter"/>
</dbReference>
<dbReference type="SUPFAM" id="SSF48371">
    <property type="entry name" value="ARM repeat"/>
    <property type="match status" value="1"/>
</dbReference>
<dbReference type="InterPro" id="IPR011989">
    <property type="entry name" value="ARM-like"/>
</dbReference>
<dbReference type="GO" id="GO:1990275">
    <property type="term" value="F:preribosome binding"/>
    <property type="evidence" value="ECO:0007669"/>
    <property type="project" value="TreeGrafter"/>
</dbReference>
<gene>
    <name evidence="6" type="ORF">WR25_02006</name>
</gene>
<feature type="compositionally biased region" description="Polar residues" evidence="4">
    <location>
        <begin position="47"/>
        <end position="74"/>
    </location>
</feature>
<dbReference type="InterPro" id="IPR003593">
    <property type="entry name" value="AAA+_ATPase"/>
</dbReference>
<dbReference type="Pfam" id="PF00004">
    <property type="entry name" value="AAA"/>
    <property type="match status" value="2"/>
</dbReference>
<dbReference type="Gene3D" id="3.40.50.300">
    <property type="entry name" value="P-loop containing nucleotide triphosphate hydrolases"/>
    <property type="match status" value="2"/>
</dbReference>
<dbReference type="CDD" id="cd19530">
    <property type="entry name" value="RecA-like_NVL_r2-like"/>
    <property type="match status" value="1"/>
</dbReference>
<organism evidence="6 7">
    <name type="scientific">Diploscapter pachys</name>
    <dbReference type="NCBI Taxonomy" id="2018661"/>
    <lineage>
        <taxon>Eukaryota</taxon>
        <taxon>Metazoa</taxon>
        <taxon>Ecdysozoa</taxon>
        <taxon>Nematoda</taxon>
        <taxon>Chromadorea</taxon>
        <taxon>Rhabditida</taxon>
        <taxon>Rhabditina</taxon>
        <taxon>Rhabditomorpha</taxon>
        <taxon>Rhabditoidea</taxon>
        <taxon>Rhabditidae</taxon>
        <taxon>Diploscapter</taxon>
    </lineage>
</organism>
<dbReference type="InterPro" id="IPR003960">
    <property type="entry name" value="ATPase_AAA_CS"/>
</dbReference>
<dbReference type="PANTHER" id="PTHR23077">
    <property type="entry name" value="AAA-FAMILY ATPASE"/>
    <property type="match status" value="1"/>
</dbReference>
<dbReference type="InterPro" id="IPR027417">
    <property type="entry name" value="P-loop_NTPase"/>
</dbReference>
<dbReference type="SMART" id="SM00913">
    <property type="entry name" value="IBN_N"/>
    <property type="match status" value="1"/>
</dbReference>
<dbReference type="PANTHER" id="PTHR23077:SF171">
    <property type="entry name" value="NUCLEAR VALOSIN-CONTAINING PROTEIN-LIKE"/>
    <property type="match status" value="1"/>
</dbReference>
<protein>
    <recommendedName>
        <fullName evidence="5">Importin N-terminal domain-containing protein</fullName>
    </recommendedName>
</protein>
<dbReference type="GO" id="GO:0005524">
    <property type="term" value="F:ATP binding"/>
    <property type="evidence" value="ECO:0007669"/>
    <property type="project" value="UniProtKB-KW"/>
</dbReference>
<dbReference type="GO" id="GO:0006886">
    <property type="term" value="P:intracellular protein transport"/>
    <property type="evidence" value="ECO:0007669"/>
    <property type="project" value="InterPro"/>
</dbReference>
<dbReference type="Pfam" id="PF17862">
    <property type="entry name" value="AAA_lid_3"/>
    <property type="match status" value="2"/>
</dbReference>
<dbReference type="InterPro" id="IPR016024">
    <property type="entry name" value="ARM-type_fold"/>
</dbReference>
<reference evidence="6 7" key="1">
    <citation type="journal article" date="2017" name="Curr. Biol.">
        <title>Genome architecture and evolution of a unichromosomal asexual nematode.</title>
        <authorList>
            <person name="Fradin H."/>
            <person name="Zegar C."/>
            <person name="Gutwein M."/>
            <person name="Lucas J."/>
            <person name="Kovtun M."/>
            <person name="Corcoran D."/>
            <person name="Baugh L.R."/>
            <person name="Kiontke K."/>
            <person name="Gunsalus K."/>
            <person name="Fitch D.H."/>
            <person name="Piano F."/>
        </authorList>
    </citation>
    <scope>NUCLEOTIDE SEQUENCE [LARGE SCALE GENOMIC DNA]</scope>
    <source>
        <strain evidence="6">PF1309</strain>
    </source>
</reference>
<comment type="caution">
    <text evidence="6">The sequence shown here is derived from an EMBL/GenBank/DDBJ whole genome shotgun (WGS) entry which is preliminary data.</text>
</comment>
<evidence type="ECO:0000256" key="1">
    <source>
        <dbReference type="ARBA" id="ARBA00006914"/>
    </source>
</evidence>
<dbReference type="GO" id="GO:0031267">
    <property type="term" value="F:small GTPase binding"/>
    <property type="evidence" value="ECO:0007669"/>
    <property type="project" value="InterPro"/>
</dbReference>
<keyword evidence="2" id="KW-0547">Nucleotide-binding</keyword>
<sequence>MRQKKRKPTEEVTILDDENDGKMNGKSAGNQPKVPNHANNFMRKLYTNGQSGSISESKAGSGQTQAAEGTSSPSRTKRMKPSKPSTSTYYRNPMGLSSRFEVEFKQPTVKFKDVGGCDRQFLDICRLAMHLKRPSTYSLIGAEPTKGVLIHGPPGCGKSLFAQAIAGEFALPMIQIASTELVSGVSGETEEKIRQLFQSAKQNAPCILILDDIDSIAPRKEVATREMERRVVSQLCCSLDDLFSLEPQQFKPENLKFSPDGDVTYEEDVVCIQKDSPKHVFVIGTTSRPDALDGGLRRAGRFDSEISLGIPDEKARIEILNRICENPDHVRNVDFKKIARLTPGYVGADLKALFREAGKCAVNRLFNAFAIGEEKELKEKKMKISVQEELDKALKWLNTADDTESLTGLKDFAIAHNDFEEAIKNVQPSAKREGFATVPDVSWRDIGALHDVRQQLEWNILYPVQRPEDFEILDIEARPHGVLLCGPPGCGKTLLAKAVANEAGLNFISVKGPELLNMYVGESERAVRTVFQRARDSAPCIIFFDEIDALTPKRSQSETSGSARLVNQMLTEMDGIGERKQVFLIAATNRPELVDPAILRPGRLDKILYVGFPSAEERADILRKATQNGEKPRLTSDFDFNVLASLPEVDGYTGADLAALVHEASIVALKRRLIEKADVTAVGLEHFLEAFIICQLQFVELDNSLQIRRWTKKKIVVWRRPVKEKLKTMAGNQQTWQPNQQELEQVLALLHHSQSPDTNVQRDVQQRLNELNGNQSFCCYLVHILSEMPHEIETNRSLAGLILKNNIRTQWAKYPLEVKNFVKTRTIMSIADPGPLIRATVGIIITTIVVEEGIESWPDLLNILNQMLDQDNANMQEGALGALQKIFEDSGDRLENERHIQPLLPKLLKYFANPSGKMRGLSMSCLNSILMVNNDPVNAIIDDFLAQLFARAHDPEEEVQKQLCRSLTLLLDSHIEKMMPNLPNVIDYIILKTQDLNENIALEACEFWLSLADNNEICKSVLGHFLDKLIPVLIKCMRYSETDIILLKGNVDEEDAMVPDREEDIKPRFHKSKHGAAGTVSADDEDEDPDGDDDDGSGEWNIRRCAAASLDVLASIFGKDMLPILLPILKEALSHPEWEVKESGILALGAIAEGCMDGITPHLPDLVPFLIGMLSDRKPLVRSITCWTLSRYCTWVVSDEQAKEKYFVAVLRGLLERILDGNKRVQEAACSAFATFEEEGGDTLIEYLPEILNTLMRAFSIYQAKNLLILYDAVGTLANSVGHALCHPDYVQALMPPLMEKWQKLGNEDKELFPLLECVSSVASSMGLAFFPYCEPVYVRCVAIITKSVQQTLESTQRPNEVEKPDADFLIVALDLLSGLAESLGQHLEPLVQNSNIMQLMAYCGVDQTAEVRQSCFALLGDLVKACWQLVKPHSQTFIQILSYNLDPTHVSVCNNSIWAFGEMALKMGPEMKQYVPLVLPHLIRVMNMQNGQRTLLENTAITIGRLGQYCTEEVAPSLNLFIRGACYSLRNIRDNAEKESAFIGLCLMINMNPSGVVGDFVFWCDAVASWNTPKPELKEMFASILHGFRVQVGDANWNAFTAQFPAPLKERLSAQYSIC</sequence>
<evidence type="ECO:0000313" key="6">
    <source>
        <dbReference type="EMBL" id="PAV63207.1"/>
    </source>
</evidence>
<dbReference type="InterPro" id="IPR001494">
    <property type="entry name" value="Importin-beta_N"/>
</dbReference>
<dbReference type="PROSITE" id="PS00674">
    <property type="entry name" value="AAA"/>
    <property type="match status" value="1"/>
</dbReference>
<proteinExistence type="inferred from homology"/>
<dbReference type="Gene3D" id="1.25.10.10">
    <property type="entry name" value="Leucine-rich Repeat Variant"/>
    <property type="match status" value="1"/>
</dbReference>
<evidence type="ECO:0000256" key="4">
    <source>
        <dbReference type="SAM" id="MobiDB-lite"/>
    </source>
</evidence>
<dbReference type="Gene3D" id="1.10.8.60">
    <property type="match status" value="2"/>
</dbReference>
<feature type="domain" description="Importin N-terminal" evidence="5">
    <location>
        <begin position="764"/>
        <end position="832"/>
    </location>
</feature>
<dbReference type="InterPro" id="IPR050168">
    <property type="entry name" value="AAA_ATPase_domain"/>
</dbReference>
<dbReference type="FunFam" id="3.40.50.300:FF:000149">
    <property type="entry name" value="Nuclear valosin-containing protein-like"/>
    <property type="match status" value="1"/>
</dbReference>
<evidence type="ECO:0000313" key="7">
    <source>
        <dbReference type="Proteomes" id="UP000218231"/>
    </source>
</evidence>
<dbReference type="InterPro" id="IPR041569">
    <property type="entry name" value="AAA_lid_3"/>
</dbReference>
<dbReference type="GO" id="GO:0005634">
    <property type="term" value="C:nucleus"/>
    <property type="evidence" value="ECO:0007669"/>
    <property type="project" value="TreeGrafter"/>
</dbReference>
<keyword evidence="7" id="KW-1185">Reference proteome</keyword>
<dbReference type="STRING" id="2018661.A0A2A2JNH7"/>
<dbReference type="Proteomes" id="UP000218231">
    <property type="component" value="Unassembled WGS sequence"/>
</dbReference>
<evidence type="ECO:0000256" key="2">
    <source>
        <dbReference type="ARBA" id="ARBA00022741"/>
    </source>
</evidence>
<dbReference type="Pfam" id="PF13513">
    <property type="entry name" value="HEAT_EZ"/>
    <property type="match status" value="1"/>
</dbReference>
<dbReference type="Pfam" id="PF03810">
    <property type="entry name" value="IBN_N"/>
    <property type="match status" value="1"/>
</dbReference>
<dbReference type="FunFam" id="3.40.50.300:FF:000365">
    <property type="entry name" value="Ribosome biogenesis ATPase RIX7"/>
    <property type="match status" value="1"/>
</dbReference>
<name>A0A2A2JNH7_9BILA</name>
<comment type="similarity">
    <text evidence="1">Belongs to the AAA ATPase family.</text>
</comment>
<dbReference type="SUPFAM" id="SSF52540">
    <property type="entry name" value="P-loop containing nucleoside triphosphate hydrolases"/>
    <property type="match status" value="2"/>
</dbReference>
<accession>A0A2A2JNH7</accession>
<evidence type="ECO:0000259" key="5">
    <source>
        <dbReference type="PROSITE" id="PS50166"/>
    </source>
</evidence>
<feature type="region of interest" description="Disordered" evidence="4">
    <location>
        <begin position="1"/>
        <end position="92"/>
    </location>
</feature>
<dbReference type="SMART" id="SM00382">
    <property type="entry name" value="AAA"/>
    <property type="match status" value="2"/>
</dbReference>
<dbReference type="GO" id="GO:0016887">
    <property type="term" value="F:ATP hydrolysis activity"/>
    <property type="evidence" value="ECO:0007669"/>
    <property type="project" value="InterPro"/>
</dbReference>
<dbReference type="GO" id="GO:0042254">
    <property type="term" value="P:ribosome biogenesis"/>
    <property type="evidence" value="ECO:0007669"/>
    <property type="project" value="TreeGrafter"/>
</dbReference>
<dbReference type="InterPro" id="IPR003959">
    <property type="entry name" value="ATPase_AAA_core"/>
</dbReference>